<proteinExistence type="predicted"/>
<protein>
    <recommendedName>
        <fullName evidence="3">DUF559 domain-containing protein</fullName>
    </recommendedName>
</protein>
<dbReference type="EMBL" id="CP094970">
    <property type="protein sequence ID" value="UYM03744.1"/>
    <property type="molecule type" value="Genomic_DNA"/>
</dbReference>
<dbReference type="Proteomes" id="UP001164390">
    <property type="component" value="Chromosome"/>
</dbReference>
<dbReference type="Gene3D" id="3.40.960.10">
    <property type="entry name" value="VSR Endonuclease"/>
    <property type="match status" value="1"/>
</dbReference>
<keyword evidence="2" id="KW-1185">Reference proteome</keyword>
<dbReference type="RefSeq" id="WP_271632384.1">
    <property type="nucleotide sequence ID" value="NZ_CP094970.1"/>
</dbReference>
<dbReference type="KEGG" id="sgrg:L0C25_14470"/>
<organism evidence="1 2">
    <name type="scientific">Solicola gregarius</name>
    <dbReference type="NCBI Taxonomy" id="2908642"/>
    <lineage>
        <taxon>Bacteria</taxon>
        <taxon>Bacillati</taxon>
        <taxon>Actinomycetota</taxon>
        <taxon>Actinomycetes</taxon>
        <taxon>Propionibacteriales</taxon>
        <taxon>Nocardioidaceae</taxon>
        <taxon>Solicola</taxon>
    </lineage>
</organism>
<evidence type="ECO:0000313" key="2">
    <source>
        <dbReference type="Proteomes" id="UP001164390"/>
    </source>
</evidence>
<accession>A0AA46TE86</accession>
<gene>
    <name evidence="1" type="ORF">L0C25_14470</name>
</gene>
<dbReference type="SUPFAM" id="SSF52980">
    <property type="entry name" value="Restriction endonuclease-like"/>
    <property type="match status" value="1"/>
</dbReference>
<dbReference type="InterPro" id="IPR011335">
    <property type="entry name" value="Restrct_endonuc-II-like"/>
</dbReference>
<dbReference type="AlphaFoldDB" id="A0AA46TE86"/>
<name>A0AA46TE86_9ACTN</name>
<reference evidence="1" key="1">
    <citation type="submission" date="2022-01" db="EMBL/GenBank/DDBJ databases">
        <title>Nocardioidaceae gen. sp. A5X3R13.</title>
        <authorList>
            <person name="Lopez Marin M.A."/>
            <person name="Uhlik O."/>
        </authorList>
    </citation>
    <scope>NUCLEOTIDE SEQUENCE</scope>
    <source>
        <strain evidence="1">A5X3R13</strain>
    </source>
</reference>
<sequence>MPVIKDIPPELKTEPVLEADARAFGLTTKLLQRSGFRHVHRGVFVWRGLEDSPELQYDAAQLTMDRIALASHQTAAQLHGLPVPGPKTPHFWLPEGEKGRDTRGLHVHWYKVGQVPAYTMVDNRRATTIGKTFVDLATQLGLFDLVAYGDAAIKRPGVTIDLLRQLSLERGRRHIRKARQAVDLIRDRVDSPPETHLRLLMLLAGLPEPKVNLKAYDAAGEWIATPDLSYPEVKLAIEYDGSHHGRRRKQWKRDVDRNAIYLDNGWIVIVVLAEHLYQRPHLLLDRIVGHLRDRGLPDLPDVLSGAWEPYLREIRN</sequence>
<evidence type="ECO:0000313" key="1">
    <source>
        <dbReference type="EMBL" id="UYM03744.1"/>
    </source>
</evidence>
<evidence type="ECO:0008006" key="3">
    <source>
        <dbReference type="Google" id="ProtNLM"/>
    </source>
</evidence>